<proteinExistence type="predicted"/>
<organism evidence="1 2">
    <name type="scientific">Aegilops tauschii subsp. strangulata</name>
    <name type="common">Goatgrass</name>
    <dbReference type="NCBI Taxonomy" id="200361"/>
    <lineage>
        <taxon>Eukaryota</taxon>
        <taxon>Viridiplantae</taxon>
        <taxon>Streptophyta</taxon>
        <taxon>Embryophyta</taxon>
        <taxon>Tracheophyta</taxon>
        <taxon>Spermatophyta</taxon>
        <taxon>Magnoliopsida</taxon>
        <taxon>Liliopsida</taxon>
        <taxon>Poales</taxon>
        <taxon>Poaceae</taxon>
        <taxon>BOP clade</taxon>
        <taxon>Pooideae</taxon>
        <taxon>Triticodae</taxon>
        <taxon>Triticeae</taxon>
        <taxon>Triticinae</taxon>
        <taxon>Aegilops</taxon>
    </lineage>
</organism>
<reference evidence="1" key="3">
    <citation type="journal article" date="2017" name="Nature">
        <title>Genome sequence of the progenitor of the wheat D genome Aegilops tauschii.</title>
        <authorList>
            <person name="Luo M.C."/>
            <person name="Gu Y.Q."/>
            <person name="Puiu D."/>
            <person name="Wang H."/>
            <person name="Twardziok S.O."/>
            <person name="Deal K.R."/>
            <person name="Huo N."/>
            <person name="Zhu T."/>
            <person name="Wang L."/>
            <person name="Wang Y."/>
            <person name="McGuire P.E."/>
            <person name="Liu S."/>
            <person name="Long H."/>
            <person name="Ramasamy R.K."/>
            <person name="Rodriguez J.C."/>
            <person name="Van S.L."/>
            <person name="Yuan L."/>
            <person name="Wang Z."/>
            <person name="Xia Z."/>
            <person name="Xiao L."/>
            <person name="Anderson O.D."/>
            <person name="Ouyang S."/>
            <person name="Liang Y."/>
            <person name="Zimin A.V."/>
            <person name="Pertea G."/>
            <person name="Qi P."/>
            <person name="Bennetzen J.L."/>
            <person name="Dai X."/>
            <person name="Dawson M.W."/>
            <person name="Muller H.G."/>
            <person name="Kugler K."/>
            <person name="Rivarola-Duarte L."/>
            <person name="Spannagl M."/>
            <person name="Mayer K.F.X."/>
            <person name="Lu F.H."/>
            <person name="Bevan M.W."/>
            <person name="Leroy P."/>
            <person name="Li P."/>
            <person name="You F.M."/>
            <person name="Sun Q."/>
            <person name="Liu Z."/>
            <person name="Lyons E."/>
            <person name="Wicker T."/>
            <person name="Salzberg S.L."/>
            <person name="Devos K.M."/>
            <person name="Dvorak J."/>
        </authorList>
    </citation>
    <scope>NUCLEOTIDE SEQUENCE [LARGE SCALE GENOMIC DNA]</scope>
    <source>
        <strain evidence="1">cv. AL8/78</strain>
    </source>
</reference>
<reference evidence="1" key="4">
    <citation type="submission" date="2019-03" db="UniProtKB">
        <authorList>
            <consortium name="EnsemblPlants"/>
        </authorList>
    </citation>
    <scope>IDENTIFICATION</scope>
</reference>
<dbReference type="Gramene" id="AET5Gv20125600.3">
    <property type="protein sequence ID" value="AET5Gv20125600.3"/>
    <property type="gene ID" value="AET5Gv20125600"/>
</dbReference>
<name>A0A453JMU0_AEGTS</name>
<reference evidence="2" key="2">
    <citation type="journal article" date="2017" name="Nat. Plants">
        <title>The Aegilops tauschii genome reveals multiple impacts of transposons.</title>
        <authorList>
            <person name="Zhao G."/>
            <person name="Zou C."/>
            <person name="Li K."/>
            <person name="Wang K."/>
            <person name="Li T."/>
            <person name="Gao L."/>
            <person name="Zhang X."/>
            <person name="Wang H."/>
            <person name="Yang Z."/>
            <person name="Liu X."/>
            <person name="Jiang W."/>
            <person name="Mao L."/>
            <person name="Kong X."/>
            <person name="Jiao Y."/>
            <person name="Jia J."/>
        </authorList>
    </citation>
    <scope>NUCLEOTIDE SEQUENCE [LARGE SCALE GENOMIC DNA]</scope>
    <source>
        <strain evidence="2">cv. AL8/78</strain>
    </source>
</reference>
<dbReference type="AlphaFoldDB" id="A0A453JMU0"/>
<reference evidence="1" key="5">
    <citation type="journal article" date="2021" name="G3 (Bethesda)">
        <title>Aegilops tauschii genome assembly Aet v5.0 features greater sequence contiguity and improved annotation.</title>
        <authorList>
            <person name="Wang L."/>
            <person name="Zhu T."/>
            <person name="Rodriguez J.C."/>
            <person name="Deal K.R."/>
            <person name="Dubcovsky J."/>
            <person name="McGuire P.E."/>
            <person name="Lux T."/>
            <person name="Spannagl M."/>
            <person name="Mayer K.F.X."/>
            <person name="Baldrich P."/>
            <person name="Meyers B.C."/>
            <person name="Huo N."/>
            <person name="Gu Y.Q."/>
            <person name="Zhou H."/>
            <person name="Devos K.M."/>
            <person name="Bennetzen J.L."/>
            <person name="Unver T."/>
            <person name="Budak H."/>
            <person name="Gulick P.J."/>
            <person name="Galiba G."/>
            <person name="Kalapos B."/>
            <person name="Nelson D.R."/>
            <person name="Li P."/>
            <person name="You F.M."/>
            <person name="Luo M.C."/>
            <person name="Dvorak J."/>
        </authorList>
    </citation>
    <scope>NUCLEOTIDE SEQUENCE [LARGE SCALE GENOMIC DNA]</scope>
    <source>
        <strain evidence="1">cv. AL8/78</strain>
    </source>
</reference>
<dbReference type="EnsemblPlants" id="AET5Gv20125600.3">
    <property type="protein sequence ID" value="AET5Gv20125600.3"/>
    <property type="gene ID" value="AET5Gv20125600"/>
</dbReference>
<protein>
    <submittedName>
        <fullName evidence="1">Uncharacterized protein</fullName>
    </submittedName>
</protein>
<evidence type="ECO:0000313" key="2">
    <source>
        <dbReference type="Proteomes" id="UP000015105"/>
    </source>
</evidence>
<sequence>MAIEKGGETLLYASTAVKKFSNRYCEGAFSAD</sequence>
<keyword evidence="2" id="KW-1185">Reference proteome</keyword>
<evidence type="ECO:0000313" key="1">
    <source>
        <dbReference type="EnsemblPlants" id="AET5Gv20125600.3"/>
    </source>
</evidence>
<dbReference type="Proteomes" id="UP000015105">
    <property type="component" value="Chromosome 5D"/>
</dbReference>
<reference evidence="2" key="1">
    <citation type="journal article" date="2014" name="Science">
        <title>Ancient hybridizations among the ancestral genomes of bread wheat.</title>
        <authorList>
            <consortium name="International Wheat Genome Sequencing Consortium,"/>
            <person name="Marcussen T."/>
            <person name="Sandve S.R."/>
            <person name="Heier L."/>
            <person name="Spannagl M."/>
            <person name="Pfeifer M."/>
            <person name="Jakobsen K.S."/>
            <person name="Wulff B.B."/>
            <person name="Steuernagel B."/>
            <person name="Mayer K.F."/>
            <person name="Olsen O.A."/>
        </authorList>
    </citation>
    <scope>NUCLEOTIDE SEQUENCE [LARGE SCALE GENOMIC DNA]</scope>
    <source>
        <strain evidence="2">cv. AL8/78</strain>
    </source>
</reference>
<accession>A0A453JMU0</accession>